<feature type="compositionally biased region" description="Polar residues" evidence="1">
    <location>
        <begin position="1"/>
        <end position="11"/>
    </location>
</feature>
<dbReference type="EMBL" id="JRZE01000006">
    <property type="protein sequence ID" value="KHF42379.1"/>
    <property type="molecule type" value="Genomic_DNA"/>
</dbReference>
<evidence type="ECO:0000313" key="2">
    <source>
        <dbReference type="EMBL" id="KHF42379.1"/>
    </source>
</evidence>
<sequence length="171" mass="17771">MATGELTQDSKPTGDGKSTGLEGTKYQPGVAVTASGRVSVAQMYEPATPSGPFSTAQLARLDEALTLASRETGLDFSIYLGELGDEPRQSAEALHNTLGERGDDSVLIAVSPGERVVEVVTGARAMQRLPDRSAKLAVMSMVASFKEGDLIGGLISGLRMMADQAGSAPRS</sequence>
<proteinExistence type="predicted"/>
<evidence type="ECO:0000313" key="3">
    <source>
        <dbReference type="Proteomes" id="UP000030848"/>
    </source>
</evidence>
<comment type="caution">
    <text evidence="2">The sequence shown here is derived from an EMBL/GenBank/DDBJ whole genome shotgun (WGS) entry which is preliminary data.</text>
</comment>
<gene>
    <name evidence="2" type="ORF">MINT15_25810</name>
</gene>
<accession>A0A837D3J2</accession>
<feature type="region of interest" description="Disordered" evidence="1">
    <location>
        <begin position="1"/>
        <end position="29"/>
    </location>
</feature>
<dbReference type="Gene3D" id="3.10.310.50">
    <property type="match status" value="1"/>
</dbReference>
<dbReference type="OMA" id="RFNAYIG"/>
<evidence type="ECO:0008006" key="4">
    <source>
        <dbReference type="Google" id="ProtNLM"/>
    </source>
</evidence>
<name>A0A837D3J2_9PSEU</name>
<dbReference type="Pfam" id="PF17174">
    <property type="entry name" value="DUF5130"/>
    <property type="match status" value="1"/>
</dbReference>
<evidence type="ECO:0000256" key="1">
    <source>
        <dbReference type="SAM" id="MobiDB-lite"/>
    </source>
</evidence>
<dbReference type="Proteomes" id="UP000030848">
    <property type="component" value="Unassembled WGS sequence"/>
</dbReference>
<dbReference type="RefSeq" id="WP_015785555.1">
    <property type="nucleotide sequence ID" value="NZ_CALJZO010000121.1"/>
</dbReference>
<protein>
    <recommendedName>
        <fullName evidence="4">TLP18.3, Psb32 and MOLO-1 founding protein of phosphatase</fullName>
    </recommendedName>
</protein>
<organism evidence="2 3">
    <name type="scientific">Saccharomonospora viridis</name>
    <dbReference type="NCBI Taxonomy" id="1852"/>
    <lineage>
        <taxon>Bacteria</taxon>
        <taxon>Bacillati</taxon>
        <taxon>Actinomycetota</taxon>
        <taxon>Actinomycetes</taxon>
        <taxon>Pseudonocardiales</taxon>
        <taxon>Pseudonocardiaceae</taxon>
        <taxon>Saccharomonospora</taxon>
    </lineage>
</organism>
<reference evidence="2 3" key="1">
    <citation type="submission" date="2014-10" db="EMBL/GenBank/DDBJ databases">
        <title>Genome sequence of Micropolyspora internatus JCM3315.</title>
        <authorList>
            <person name="Shin S.-K."/>
            <person name="Yi H."/>
        </authorList>
    </citation>
    <scope>NUCLEOTIDE SEQUENCE [LARGE SCALE GENOMIC DNA]</scope>
    <source>
        <strain evidence="2 3">JCM 3315</strain>
    </source>
</reference>
<dbReference type="InterPro" id="IPR033437">
    <property type="entry name" value="DUF5130"/>
</dbReference>
<dbReference type="AlphaFoldDB" id="A0A837D3J2"/>